<evidence type="ECO:0000313" key="2">
    <source>
        <dbReference type="EMBL" id="VDK82571.1"/>
    </source>
</evidence>
<dbReference type="STRING" id="42156.A0A3P6UYC3"/>
<accession>A0A3P6UYC3</accession>
<keyword evidence="3" id="KW-1185">Reference proteome</keyword>
<dbReference type="OMA" id="WHAFTIN"/>
<evidence type="ECO:0000256" key="1">
    <source>
        <dbReference type="SAM" id="SignalP"/>
    </source>
</evidence>
<feature type="chain" id="PRO_5018166405" evidence="1">
    <location>
        <begin position="17"/>
        <end position="397"/>
    </location>
</feature>
<reference evidence="2 3" key="1">
    <citation type="submission" date="2018-08" db="EMBL/GenBank/DDBJ databases">
        <authorList>
            <person name="Laetsch R D."/>
            <person name="Stevens L."/>
            <person name="Kumar S."/>
            <person name="Blaxter L. M."/>
        </authorList>
    </citation>
    <scope>NUCLEOTIDE SEQUENCE [LARGE SCALE GENOMIC DNA]</scope>
</reference>
<keyword evidence="1" id="KW-0732">Signal</keyword>
<dbReference type="AlphaFoldDB" id="A0A3P6UYC3"/>
<sequence length="397" mass="45974">MYKVVLLVLLAISAKATEDFNFMDNLQLPEEHIQYWINRDSTVRNLCLKNEICHLKYGINNSHCWGYEPNCDLKDSYSIRRAKCTKPNSWGKSSTESQLETFQKQGDFPKLAEIFHSIESICISNHTEGSFLECSNHLRFCRARNIFFDLKNLNAKTSTRYRNDVIRKGQVGGNCDSVFNEKLLRNRADEKSYLQSWAHELEYFASYPDFRISEHSCDVIFDKPTVLIKLDASVNMYHHFCDFINLYASQHINGSIGMDIDILWWDTWFGGFVDSTFGATWHAFTINTPHELIDLDGKTVCFRNAMFSMLARQRLGLYYNMPCTCSPPFSLYHHSVIRYPAPAPLMTGSGLIHAFSQHILHRLMIRQNGPLLDKVRVTLLSRSTPFRKIMNEDEVSE</sequence>
<organism evidence="2 3">
    <name type="scientific">Litomosoides sigmodontis</name>
    <name type="common">Filarial nematode worm</name>
    <dbReference type="NCBI Taxonomy" id="42156"/>
    <lineage>
        <taxon>Eukaryota</taxon>
        <taxon>Metazoa</taxon>
        <taxon>Ecdysozoa</taxon>
        <taxon>Nematoda</taxon>
        <taxon>Chromadorea</taxon>
        <taxon>Rhabditida</taxon>
        <taxon>Spirurina</taxon>
        <taxon>Spiruromorpha</taxon>
        <taxon>Filarioidea</taxon>
        <taxon>Onchocercidae</taxon>
        <taxon>Litomosoides</taxon>
    </lineage>
</organism>
<gene>
    <name evidence="2" type="ORF">NLS_LOCUS5820</name>
</gene>
<dbReference type="OrthoDB" id="529273at2759"/>
<dbReference type="Proteomes" id="UP000277928">
    <property type="component" value="Unassembled WGS sequence"/>
</dbReference>
<dbReference type="EMBL" id="UYRX01000463">
    <property type="protein sequence ID" value="VDK82571.1"/>
    <property type="molecule type" value="Genomic_DNA"/>
</dbReference>
<protein>
    <submittedName>
        <fullName evidence="2">Uncharacterized protein</fullName>
    </submittedName>
</protein>
<feature type="signal peptide" evidence="1">
    <location>
        <begin position="1"/>
        <end position="16"/>
    </location>
</feature>
<evidence type="ECO:0000313" key="3">
    <source>
        <dbReference type="Proteomes" id="UP000277928"/>
    </source>
</evidence>
<proteinExistence type="predicted"/>
<name>A0A3P6UYC3_LITSI</name>